<dbReference type="Pfam" id="PF04434">
    <property type="entry name" value="SWIM"/>
    <property type="match status" value="1"/>
</dbReference>
<feature type="compositionally biased region" description="Low complexity" evidence="5">
    <location>
        <begin position="271"/>
        <end position="285"/>
    </location>
</feature>
<name>A0ABD2Z2A9_9GENT</name>
<dbReference type="InterPro" id="IPR006564">
    <property type="entry name" value="Znf_PMZ"/>
</dbReference>
<feature type="compositionally biased region" description="Polar residues" evidence="5">
    <location>
        <begin position="252"/>
        <end position="270"/>
    </location>
</feature>
<keyword evidence="3" id="KW-0862">Zinc</keyword>
<keyword evidence="1" id="KW-0479">Metal-binding</keyword>
<dbReference type="EMBL" id="JBJUIK010000011">
    <property type="protein sequence ID" value="KAL3513526.1"/>
    <property type="molecule type" value="Genomic_DNA"/>
</dbReference>
<gene>
    <name evidence="7" type="ORF">ACH5RR_026243</name>
</gene>
<dbReference type="SMART" id="SM00575">
    <property type="entry name" value="ZnF_PMZ"/>
    <property type="match status" value="1"/>
</dbReference>
<organism evidence="7 8">
    <name type="scientific">Cinchona calisaya</name>
    <dbReference type="NCBI Taxonomy" id="153742"/>
    <lineage>
        <taxon>Eukaryota</taxon>
        <taxon>Viridiplantae</taxon>
        <taxon>Streptophyta</taxon>
        <taxon>Embryophyta</taxon>
        <taxon>Tracheophyta</taxon>
        <taxon>Spermatophyta</taxon>
        <taxon>Magnoliopsida</taxon>
        <taxon>eudicotyledons</taxon>
        <taxon>Gunneridae</taxon>
        <taxon>Pentapetalae</taxon>
        <taxon>asterids</taxon>
        <taxon>lamiids</taxon>
        <taxon>Gentianales</taxon>
        <taxon>Rubiaceae</taxon>
        <taxon>Cinchonoideae</taxon>
        <taxon>Cinchoneae</taxon>
        <taxon>Cinchona</taxon>
    </lineage>
</organism>
<protein>
    <recommendedName>
        <fullName evidence="6">SWIM-type domain-containing protein</fullName>
    </recommendedName>
</protein>
<dbReference type="InterPro" id="IPR004332">
    <property type="entry name" value="Transposase_MuDR"/>
</dbReference>
<dbReference type="GO" id="GO:0008270">
    <property type="term" value="F:zinc ion binding"/>
    <property type="evidence" value="ECO:0007669"/>
    <property type="project" value="UniProtKB-KW"/>
</dbReference>
<feature type="domain" description="SWIM-type" evidence="6">
    <location>
        <begin position="184"/>
        <end position="218"/>
    </location>
</feature>
<evidence type="ECO:0000256" key="4">
    <source>
        <dbReference type="PROSITE-ProRule" id="PRU00325"/>
    </source>
</evidence>
<keyword evidence="2 4" id="KW-0863">Zinc-finger</keyword>
<comment type="caution">
    <text evidence="7">The sequence shown here is derived from an EMBL/GenBank/DDBJ whole genome shotgun (WGS) entry which is preliminary data.</text>
</comment>
<dbReference type="PANTHER" id="PTHR31973:SF187">
    <property type="entry name" value="MUTATOR TRANSPOSASE MUDRA PROTEIN"/>
    <property type="match status" value="1"/>
</dbReference>
<evidence type="ECO:0000313" key="8">
    <source>
        <dbReference type="Proteomes" id="UP001630127"/>
    </source>
</evidence>
<proteinExistence type="predicted"/>
<evidence type="ECO:0000256" key="3">
    <source>
        <dbReference type="ARBA" id="ARBA00022833"/>
    </source>
</evidence>
<evidence type="ECO:0000256" key="1">
    <source>
        <dbReference type="ARBA" id="ARBA00022723"/>
    </source>
</evidence>
<dbReference type="Proteomes" id="UP001630127">
    <property type="component" value="Unassembled WGS sequence"/>
</dbReference>
<dbReference type="PANTHER" id="PTHR31973">
    <property type="entry name" value="POLYPROTEIN, PUTATIVE-RELATED"/>
    <property type="match status" value="1"/>
</dbReference>
<evidence type="ECO:0000259" key="6">
    <source>
        <dbReference type="PROSITE" id="PS50966"/>
    </source>
</evidence>
<evidence type="ECO:0000256" key="5">
    <source>
        <dbReference type="SAM" id="MobiDB-lite"/>
    </source>
</evidence>
<sequence length="321" mass="36968">MKPTFELKVGQRFTNFQVFRRVLMDKFSSNDNADYMDFDPEIEFMKPTFELKKDQRFTNFQVVIRVLIEWNIREGYELKWINNDSKRMTGTYEKRCPWRIHASIIGKTNTFQIKTLREEHHCGRDYKNKHVTSTYLSQKYQFKVRDNPTCGLVGLKGDIRRELMVDVSIPQFGQKQFEVDTPKRQVVVNLDDCTCTCGLFQLTSIPCPHAIATIQVDRKKKLVDTSGRLCPSKIICTYDPCNARLLMSWAPTQEASTKQQEPQSHSITATQEPQQQQQPQNSQEETFAIAQQAYQPASTVAQQATQVSGQQAHQAASVVAQ</sequence>
<reference evidence="7 8" key="1">
    <citation type="submission" date="2024-11" db="EMBL/GenBank/DDBJ databases">
        <title>A near-complete genome assembly of Cinchona calisaya.</title>
        <authorList>
            <person name="Lian D.C."/>
            <person name="Zhao X.W."/>
            <person name="Wei L."/>
        </authorList>
    </citation>
    <scope>NUCLEOTIDE SEQUENCE [LARGE SCALE GENOMIC DNA]</scope>
    <source>
        <tissue evidence="7">Nenye</tissue>
    </source>
</reference>
<feature type="region of interest" description="Disordered" evidence="5">
    <location>
        <begin position="252"/>
        <end position="289"/>
    </location>
</feature>
<evidence type="ECO:0000256" key="2">
    <source>
        <dbReference type="ARBA" id="ARBA00022771"/>
    </source>
</evidence>
<keyword evidence="8" id="KW-1185">Reference proteome</keyword>
<dbReference type="InterPro" id="IPR007527">
    <property type="entry name" value="Znf_SWIM"/>
</dbReference>
<evidence type="ECO:0000313" key="7">
    <source>
        <dbReference type="EMBL" id="KAL3513526.1"/>
    </source>
</evidence>
<dbReference type="PROSITE" id="PS50966">
    <property type="entry name" value="ZF_SWIM"/>
    <property type="match status" value="1"/>
</dbReference>
<accession>A0ABD2Z2A9</accession>
<dbReference type="Pfam" id="PF03108">
    <property type="entry name" value="DBD_Tnp_Mut"/>
    <property type="match status" value="1"/>
</dbReference>
<dbReference type="AlphaFoldDB" id="A0ABD2Z2A9"/>